<sequence length="99" mass="11520">MNWTETIWLGVGFAGQALFSMRFLVQWLYSEKAKRSVIPVQFWYFSVAGGLTLLTYAIYKRDPVFIVGQASGLFVYARNLYWVRREDDSLTSLDQHLKS</sequence>
<keyword evidence="1" id="KW-1133">Transmembrane helix</keyword>
<dbReference type="GO" id="GO:0008915">
    <property type="term" value="F:lipid-A-disaccharide synthase activity"/>
    <property type="evidence" value="ECO:0007669"/>
    <property type="project" value="InterPro"/>
</dbReference>
<dbReference type="GO" id="GO:0016020">
    <property type="term" value="C:membrane"/>
    <property type="evidence" value="ECO:0007669"/>
    <property type="project" value="GOC"/>
</dbReference>
<evidence type="ECO:0000313" key="4">
    <source>
        <dbReference type="Proteomes" id="UP000297890"/>
    </source>
</evidence>
<dbReference type="OrthoDB" id="9793186at2"/>
<dbReference type="Proteomes" id="UP000297890">
    <property type="component" value="Unassembled WGS sequence"/>
</dbReference>
<proteinExistence type="predicted"/>
<protein>
    <submittedName>
        <fullName evidence="3">Lipid A biosynthesis protein</fullName>
    </submittedName>
</protein>
<dbReference type="GO" id="GO:0009245">
    <property type="term" value="P:lipid A biosynthetic process"/>
    <property type="evidence" value="ECO:0007669"/>
    <property type="project" value="InterPro"/>
</dbReference>
<dbReference type="Pfam" id="PF07578">
    <property type="entry name" value="LAB_N"/>
    <property type="match status" value="1"/>
</dbReference>
<dbReference type="InterPro" id="IPR014546">
    <property type="entry name" value="UCP028440_lipidA_biosyn"/>
</dbReference>
<feature type="domain" description="Lipid A biosynthesis N-terminal" evidence="2">
    <location>
        <begin position="11"/>
        <end position="82"/>
    </location>
</feature>
<evidence type="ECO:0000256" key="1">
    <source>
        <dbReference type="SAM" id="Phobius"/>
    </source>
</evidence>
<dbReference type="PIRSF" id="PIRSF028440">
    <property type="entry name" value="UCP_LAB_N"/>
    <property type="match status" value="1"/>
</dbReference>
<feature type="transmembrane region" description="Helical" evidence="1">
    <location>
        <begin position="37"/>
        <end position="59"/>
    </location>
</feature>
<dbReference type="RefSeq" id="WP_135282528.1">
    <property type="nucleotide sequence ID" value="NZ_SRIO01000016.1"/>
</dbReference>
<reference evidence="3 4" key="1">
    <citation type="journal article" date="2019" name="ISME J.">
        <title>Candidatus Macondimonas diazotrophica, a novel gammaproteobacterial genus dominating crude-oil-contaminated coastal sediments.</title>
        <authorList>
            <person name="Karthikeyan S."/>
            <person name="Konstantinidis K."/>
        </authorList>
    </citation>
    <scope>NUCLEOTIDE SEQUENCE [LARGE SCALE GENOMIC DNA]</scope>
    <source>
        <strain evidence="3 4">KTK01</strain>
    </source>
</reference>
<keyword evidence="1" id="KW-0812">Transmembrane</keyword>
<keyword evidence="4" id="KW-1185">Reference proteome</keyword>
<evidence type="ECO:0000313" key="3">
    <source>
        <dbReference type="EMBL" id="TFZ81759.1"/>
    </source>
</evidence>
<comment type="caution">
    <text evidence="3">The sequence shown here is derived from an EMBL/GenBank/DDBJ whole genome shotgun (WGS) entry which is preliminary data.</text>
</comment>
<dbReference type="AlphaFoldDB" id="A0A4Z0F699"/>
<keyword evidence="1" id="KW-0472">Membrane</keyword>
<evidence type="ECO:0000259" key="2">
    <source>
        <dbReference type="SMART" id="SM01259"/>
    </source>
</evidence>
<dbReference type="InterPro" id="IPR011499">
    <property type="entry name" value="Lipid_A_biosynth_N"/>
</dbReference>
<name>A0A4Z0F699_9GAMM</name>
<dbReference type="EMBL" id="SRIO01000016">
    <property type="protein sequence ID" value="TFZ81759.1"/>
    <property type="molecule type" value="Genomic_DNA"/>
</dbReference>
<accession>A0A4Z0F699</accession>
<organism evidence="3 4">
    <name type="scientific">Candidatus Macondimonas diazotrophica</name>
    <dbReference type="NCBI Taxonomy" id="2305248"/>
    <lineage>
        <taxon>Bacteria</taxon>
        <taxon>Pseudomonadati</taxon>
        <taxon>Pseudomonadota</taxon>
        <taxon>Gammaproteobacteria</taxon>
        <taxon>Chromatiales</taxon>
        <taxon>Ectothiorhodospiraceae</taxon>
        <taxon>Candidatus Macondimonas</taxon>
    </lineage>
</organism>
<feature type="transmembrane region" description="Helical" evidence="1">
    <location>
        <begin position="6"/>
        <end position="25"/>
    </location>
</feature>
<dbReference type="SMART" id="SM01259">
    <property type="entry name" value="LAB_N"/>
    <property type="match status" value="1"/>
</dbReference>
<gene>
    <name evidence="3" type="ORF">E4680_11335</name>
</gene>